<evidence type="ECO:0000313" key="4">
    <source>
        <dbReference type="RefSeq" id="XP_028148992.1"/>
    </source>
</evidence>
<dbReference type="RefSeq" id="XP_028148992.1">
    <property type="nucleotide sequence ID" value="XM_028293191.1"/>
</dbReference>
<feature type="chain" id="PRO_5027894352" evidence="3">
    <location>
        <begin position="18"/>
        <end position="156"/>
    </location>
</feature>
<dbReference type="InParanoid" id="A0A6P7GSE4"/>
<proteinExistence type="predicted"/>
<gene>
    <name evidence="4" type="primary">LOC114342391</name>
</gene>
<name>A0A6P7GSE4_DIAVI</name>
<keyword evidence="3" id="KW-0732">Signal</keyword>
<evidence type="ECO:0000256" key="3">
    <source>
        <dbReference type="SAM" id="SignalP"/>
    </source>
</evidence>
<sequence>MVQLALWSLWRLGAMDSLHVSSQQTGSKTSSRSASPCRPREQQQQQQQLQQQHQPYHPHHTKTLSHGSVDSSKVSHSKIHLLGISFYGYYLNIHTQWTKNLETPNCLLNGWSELYKNNVVRFTIFLIFIISHFGFFLYIVPLKFPLQHQFNRIQYL</sequence>
<feature type="transmembrane region" description="Helical" evidence="2">
    <location>
        <begin position="119"/>
        <end position="140"/>
    </location>
</feature>
<dbReference type="AlphaFoldDB" id="A0A6P7GSE4"/>
<keyword evidence="2" id="KW-0812">Transmembrane</keyword>
<reference evidence="4" key="1">
    <citation type="submission" date="2025-08" db="UniProtKB">
        <authorList>
            <consortium name="RefSeq"/>
        </authorList>
    </citation>
    <scope>IDENTIFICATION</scope>
    <source>
        <tissue evidence="4">Whole insect</tissue>
    </source>
</reference>
<protein>
    <submittedName>
        <fullName evidence="4">Protein kibra-like</fullName>
    </submittedName>
</protein>
<keyword evidence="2" id="KW-1133">Transmembrane helix</keyword>
<feature type="compositionally biased region" description="Polar residues" evidence="1">
    <location>
        <begin position="21"/>
        <end position="34"/>
    </location>
</feature>
<evidence type="ECO:0000256" key="2">
    <source>
        <dbReference type="SAM" id="Phobius"/>
    </source>
</evidence>
<accession>A0A6P7GSE4</accession>
<keyword evidence="2" id="KW-0472">Membrane</keyword>
<organism evidence="4">
    <name type="scientific">Diabrotica virgifera virgifera</name>
    <name type="common">western corn rootworm</name>
    <dbReference type="NCBI Taxonomy" id="50390"/>
    <lineage>
        <taxon>Eukaryota</taxon>
        <taxon>Metazoa</taxon>
        <taxon>Ecdysozoa</taxon>
        <taxon>Arthropoda</taxon>
        <taxon>Hexapoda</taxon>
        <taxon>Insecta</taxon>
        <taxon>Pterygota</taxon>
        <taxon>Neoptera</taxon>
        <taxon>Endopterygota</taxon>
        <taxon>Coleoptera</taxon>
        <taxon>Polyphaga</taxon>
        <taxon>Cucujiformia</taxon>
        <taxon>Chrysomeloidea</taxon>
        <taxon>Chrysomelidae</taxon>
        <taxon>Galerucinae</taxon>
        <taxon>Diabroticina</taxon>
        <taxon>Diabroticites</taxon>
        <taxon>Diabrotica</taxon>
    </lineage>
</organism>
<feature type="region of interest" description="Disordered" evidence="1">
    <location>
        <begin position="21"/>
        <end position="70"/>
    </location>
</feature>
<feature type="compositionally biased region" description="Low complexity" evidence="1">
    <location>
        <begin position="42"/>
        <end position="54"/>
    </location>
</feature>
<feature type="signal peptide" evidence="3">
    <location>
        <begin position="1"/>
        <end position="17"/>
    </location>
</feature>
<evidence type="ECO:0000256" key="1">
    <source>
        <dbReference type="SAM" id="MobiDB-lite"/>
    </source>
</evidence>